<name>A0A0S6VX69_9BACT</name>
<accession>A0A0S6VX69</accession>
<gene>
    <name evidence="2" type="ORF">U14_01640</name>
</gene>
<dbReference type="EMBL" id="DF820456">
    <property type="protein sequence ID" value="GAK50409.1"/>
    <property type="molecule type" value="Genomic_DNA"/>
</dbReference>
<reference evidence="2" key="1">
    <citation type="journal article" date="2015" name="PeerJ">
        <title>First genomic representation of candidate bacterial phylum KSB3 points to enhanced environmental sensing as a trigger of wastewater bulking.</title>
        <authorList>
            <person name="Sekiguchi Y."/>
            <person name="Ohashi A."/>
            <person name="Parks D.H."/>
            <person name="Yamauchi T."/>
            <person name="Tyson G.W."/>
            <person name="Hugenholtz P."/>
        </authorList>
    </citation>
    <scope>NUCLEOTIDE SEQUENCE [LARGE SCALE GENOMIC DNA]</scope>
</reference>
<keyword evidence="1" id="KW-0472">Membrane</keyword>
<dbReference type="Proteomes" id="UP000030700">
    <property type="component" value="Unassembled WGS sequence"/>
</dbReference>
<evidence type="ECO:0000313" key="3">
    <source>
        <dbReference type="Proteomes" id="UP000030700"/>
    </source>
</evidence>
<feature type="transmembrane region" description="Helical" evidence="1">
    <location>
        <begin position="21"/>
        <end position="43"/>
    </location>
</feature>
<protein>
    <submittedName>
        <fullName evidence="2">Uncharacterized protein</fullName>
    </submittedName>
</protein>
<keyword evidence="3" id="KW-1185">Reference proteome</keyword>
<keyword evidence="1" id="KW-0812">Transmembrane</keyword>
<sequence>MKEFLQTDNRHLKIMQRKHAHIWHGMIIALCAMLAAQLIAAQWNHARTVPIRRASFAERLIGGRPGLQPPLLLIALSDEQLRLSETQKNRLRHALPLPPKSLGQERTPSLIASFQSLQAAEWKLICEVLTPQQLEAFLHRLASLRIFRLLQIKLQSLLFSSNTPTTPDVRRVGDVSAAIPMMSMFIMLAISVCLPQNAQGISGKARLQNLHILRL</sequence>
<keyword evidence="1" id="KW-1133">Transmembrane helix</keyword>
<evidence type="ECO:0000313" key="2">
    <source>
        <dbReference type="EMBL" id="GAK50409.1"/>
    </source>
</evidence>
<proteinExistence type="predicted"/>
<organism evidence="2">
    <name type="scientific">Candidatus Moduliflexus flocculans</name>
    <dbReference type="NCBI Taxonomy" id="1499966"/>
    <lineage>
        <taxon>Bacteria</taxon>
        <taxon>Candidatus Moduliflexota</taxon>
        <taxon>Candidatus Moduliflexia</taxon>
        <taxon>Candidatus Moduliflexales</taxon>
        <taxon>Candidatus Moduliflexaceae</taxon>
    </lineage>
</organism>
<evidence type="ECO:0000256" key="1">
    <source>
        <dbReference type="SAM" id="Phobius"/>
    </source>
</evidence>
<dbReference type="HOGENOM" id="CLU_1281075_0_0_0"/>
<dbReference type="AlphaFoldDB" id="A0A0S6VX69"/>